<evidence type="ECO:0000313" key="7">
    <source>
        <dbReference type="EMBL" id="SHK17417.1"/>
    </source>
</evidence>
<evidence type="ECO:0000256" key="6">
    <source>
        <dbReference type="ARBA" id="ARBA00023136"/>
    </source>
</evidence>
<keyword evidence="6" id="KW-0472">Membrane</keyword>
<keyword evidence="8" id="KW-1185">Reference proteome</keyword>
<dbReference type="GO" id="GO:0005886">
    <property type="term" value="C:plasma membrane"/>
    <property type="evidence" value="ECO:0007669"/>
    <property type="project" value="UniProtKB-SubCell"/>
</dbReference>
<name>A0A1M6QBE6_9BACT</name>
<keyword evidence="5" id="KW-1133">Transmembrane helix</keyword>
<proteinExistence type="inferred from homology"/>
<organism evidence="7 8">
    <name type="scientific">Hymenobacter psychrotolerans DSM 18569</name>
    <dbReference type="NCBI Taxonomy" id="1121959"/>
    <lineage>
        <taxon>Bacteria</taxon>
        <taxon>Pseudomonadati</taxon>
        <taxon>Bacteroidota</taxon>
        <taxon>Cytophagia</taxon>
        <taxon>Cytophagales</taxon>
        <taxon>Hymenobacteraceae</taxon>
        <taxon>Hymenobacter</taxon>
    </lineage>
</organism>
<protein>
    <submittedName>
        <fullName evidence="7">Membrane protein</fullName>
    </submittedName>
</protein>
<dbReference type="AlphaFoldDB" id="A0A1M6QBE6"/>
<evidence type="ECO:0000256" key="5">
    <source>
        <dbReference type="ARBA" id="ARBA00022989"/>
    </source>
</evidence>
<dbReference type="InterPro" id="IPR038468">
    <property type="entry name" value="MmpS_C"/>
</dbReference>
<gene>
    <name evidence="7" type="ORF">SAMN02746009_00505</name>
</gene>
<dbReference type="RefSeq" id="WP_073281088.1">
    <property type="nucleotide sequence ID" value="NZ_FRAS01000001.1"/>
</dbReference>
<evidence type="ECO:0000256" key="2">
    <source>
        <dbReference type="ARBA" id="ARBA00007531"/>
    </source>
</evidence>
<evidence type="ECO:0000256" key="1">
    <source>
        <dbReference type="ARBA" id="ARBA00004236"/>
    </source>
</evidence>
<keyword evidence="3" id="KW-1003">Cell membrane</keyword>
<sequence length="129" mass="13804">MKKLAYLLLTGSVLAFTGCSKDDDDNKPAGPREREVEYRISTPTSGATADIIYANETGGTTILDNVALPKTYKFKRTLKQGEAVNFLAQLDGATASSEITGTILLDGTQVKTETGRGNSAQVNIVYVIQ</sequence>
<evidence type="ECO:0000256" key="4">
    <source>
        <dbReference type="ARBA" id="ARBA00022692"/>
    </source>
</evidence>
<comment type="similarity">
    <text evidence="2">Belongs to the MmpS family.</text>
</comment>
<dbReference type="PROSITE" id="PS51257">
    <property type="entry name" value="PROKAR_LIPOPROTEIN"/>
    <property type="match status" value="1"/>
</dbReference>
<dbReference type="OrthoDB" id="882789at2"/>
<dbReference type="Proteomes" id="UP000183947">
    <property type="component" value="Unassembled WGS sequence"/>
</dbReference>
<keyword evidence="4" id="KW-0812">Transmembrane</keyword>
<reference evidence="8" key="1">
    <citation type="submission" date="2016-11" db="EMBL/GenBank/DDBJ databases">
        <authorList>
            <person name="Varghese N."/>
            <person name="Submissions S."/>
        </authorList>
    </citation>
    <scope>NUCLEOTIDE SEQUENCE [LARGE SCALE GENOMIC DNA]</scope>
    <source>
        <strain evidence="8">DSM 18569</strain>
    </source>
</reference>
<dbReference type="Pfam" id="PF05423">
    <property type="entry name" value="Mycobact_memb"/>
    <property type="match status" value="1"/>
</dbReference>
<dbReference type="EMBL" id="FRAS01000001">
    <property type="protein sequence ID" value="SHK17417.1"/>
    <property type="molecule type" value="Genomic_DNA"/>
</dbReference>
<evidence type="ECO:0000256" key="3">
    <source>
        <dbReference type="ARBA" id="ARBA00022475"/>
    </source>
</evidence>
<comment type="subcellular location">
    <subcellularLocation>
        <location evidence="1">Cell membrane</location>
    </subcellularLocation>
</comment>
<accession>A0A1M6QBE6</accession>
<evidence type="ECO:0000313" key="8">
    <source>
        <dbReference type="Proteomes" id="UP000183947"/>
    </source>
</evidence>
<dbReference type="Gene3D" id="2.60.40.2880">
    <property type="entry name" value="MmpS1-5, C-terminal soluble domain"/>
    <property type="match status" value="1"/>
</dbReference>
<dbReference type="InterPro" id="IPR008693">
    <property type="entry name" value="MmpS"/>
</dbReference>